<dbReference type="SUPFAM" id="SSF51556">
    <property type="entry name" value="Metallo-dependent hydrolases"/>
    <property type="match status" value="1"/>
</dbReference>
<dbReference type="EMBL" id="JASAOF010000011">
    <property type="protein sequence ID" value="MDI2030557.1"/>
    <property type="molecule type" value="Genomic_DNA"/>
</dbReference>
<dbReference type="RefSeq" id="WP_281456871.1">
    <property type="nucleotide sequence ID" value="NZ_JASAOF010000011.1"/>
</dbReference>
<keyword evidence="2" id="KW-1185">Reference proteome</keyword>
<evidence type="ECO:0000313" key="1">
    <source>
        <dbReference type="EMBL" id="MDI2030557.1"/>
    </source>
</evidence>
<organism evidence="1 2">
    <name type="scientific">Saccharopolyspora ipomoeae</name>
    <dbReference type="NCBI Taxonomy" id="3042027"/>
    <lineage>
        <taxon>Bacteria</taxon>
        <taxon>Bacillati</taxon>
        <taxon>Actinomycetota</taxon>
        <taxon>Actinomycetes</taxon>
        <taxon>Pseudonocardiales</taxon>
        <taxon>Pseudonocardiaceae</taxon>
        <taxon>Saccharopolyspora</taxon>
    </lineage>
</organism>
<dbReference type="InterPro" id="IPR046249">
    <property type="entry name" value="DUF6282"/>
</dbReference>
<name>A0ABT6PRC0_9PSEU</name>
<gene>
    <name evidence="1" type="ORF">QFW96_18130</name>
</gene>
<evidence type="ECO:0000313" key="2">
    <source>
        <dbReference type="Proteomes" id="UP001237595"/>
    </source>
</evidence>
<dbReference type="Pfam" id="PF19799">
    <property type="entry name" value="DUF6282"/>
    <property type="match status" value="1"/>
</dbReference>
<sequence>MEREDRLLEGAFDTHAHGYPEFTLGMRPRVDNAGWARLAAAAGMRGFVVKSHIFPTTNVAHMLRELEPELDIVGGISCNPSSGGLSPLTVELAGQTGGGIVWMPTWSALQDPPKPSIFRERMKPWVSTLTTDPEFVPDLGILAADGTLLPEVARIVELCKTYDMVLATGHLPIKASLILAEEAEAKGVRLLLTHPLSGSVGATIDEQRTVVRHGGTIEHVFIGCMPMHQRMDPKRIVEAVEAVGAENCVMASDAIEAWNPPAPEVLRMFIATMLALGVSEGAVHQMTHESPARLLNLDARREVAA</sequence>
<dbReference type="Gene3D" id="3.20.20.140">
    <property type="entry name" value="Metal-dependent hydrolases"/>
    <property type="match status" value="1"/>
</dbReference>
<proteinExistence type="predicted"/>
<reference evidence="1 2" key="1">
    <citation type="submission" date="2023-04" db="EMBL/GenBank/DDBJ databases">
        <title>Draft genome sequence of Saccharopolyspora sp. TS4A08 isolated from sweet potato rhizospheric soil.</title>
        <authorList>
            <person name="Suksaard P."/>
            <person name="Duangmal K."/>
        </authorList>
    </citation>
    <scope>NUCLEOTIDE SEQUENCE [LARGE SCALE GENOMIC DNA]</scope>
    <source>
        <strain evidence="1 2">TS4A08</strain>
    </source>
</reference>
<comment type="caution">
    <text evidence="1">The sequence shown here is derived from an EMBL/GenBank/DDBJ whole genome shotgun (WGS) entry which is preliminary data.</text>
</comment>
<dbReference type="Proteomes" id="UP001237595">
    <property type="component" value="Unassembled WGS sequence"/>
</dbReference>
<accession>A0ABT6PRC0</accession>
<protein>
    <submittedName>
        <fullName evidence="1">DUF6282 family protein</fullName>
    </submittedName>
</protein>
<dbReference type="InterPro" id="IPR032466">
    <property type="entry name" value="Metal_Hydrolase"/>
</dbReference>